<evidence type="ECO:0000259" key="6">
    <source>
        <dbReference type="PROSITE" id="PS51406"/>
    </source>
</evidence>
<evidence type="ECO:0000256" key="4">
    <source>
        <dbReference type="ARBA" id="ARBA00023157"/>
    </source>
</evidence>
<evidence type="ECO:0000256" key="1">
    <source>
        <dbReference type="ARBA" id="ARBA00022723"/>
    </source>
</evidence>
<dbReference type="PANTHER" id="PTHR16146:SF46">
    <property type="entry name" value="INTELECTIN-1A-RELATED"/>
    <property type="match status" value="1"/>
</dbReference>
<gene>
    <name evidence="8" type="primary">LOC107107958</name>
</gene>
<keyword evidence="2" id="KW-0430">Lectin</keyword>
<proteinExistence type="predicted"/>
<evidence type="ECO:0000313" key="7">
    <source>
        <dbReference type="Proteomes" id="UP000694871"/>
    </source>
</evidence>
<dbReference type="InterPro" id="IPR002181">
    <property type="entry name" value="Fibrinogen_a/b/g_C_dom"/>
</dbReference>
<protein>
    <submittedName>
        <fullName evidence="8">Intelectin-1a-like</fullName>
    </submittedName>
</protein>
<dbReference type="Proteomes" id="UP000694871">
    <property type="component" value="Unplaced"/>
</dbReference>
<keyword evidence="1" id="KW-0479">Metal-binding</keyword>
<reference evidence="8" key="1">
    <citation type="submission" date="2025-08" db="UniProtKB">
        <authorList>
            <consortium name="RefSeq"/>
        </authorList>
    </citation>
    <scope>IDENTIFICATION</scope>
</reference>
<evidence type="ECO:0000313" key="8">
    <source>
        <dbReference type="RefSeq" id="XP_015263817.1"/>
    </source>
</evidence>
<dbReference type="InterPro" id="IPR036056">
    <property type="entry name" value="Fibrinogen-like_C"/>
</dbReference>
<organism evidence="7 8">
    <name type="scientific">Gekko japonicus</name>
    <name type="common">Schlegel's Japanese gecko</name>
    <dbReference type="NCBI Taxonomy" id="146911"/>
    <lineage>
        <taxon>Eukaryota</taxon>
        <taxon>Metazoa</taxon>
        <taxon>Chordata</taxon>
        <taxon>Craniata</taxon>
        <taxon>Vertebrata</taxon>
        <taxon>Euteleostomi</taxon>
        <taxon>Lepidosauria</taxon>
        <taxon>Squamata</taxon>
        <taxon>Bifurcata</taxon>
        <taxon>Gekkota</taxon>
        <taxon>Gekkonidae</taxon>
        <taxon>Gekkoninae</taxon>
        <taxon>Gekko</taxon>
    </lineage>
</organism>
<sequence>MREFMVILLCVIVFPKGQWCDSSGCVTSLKRDILRLLVKWEDATCFQNDQGLPSHLLQTLPRSCKEIKTELEGAAGQSCISSLKQDILNLLVKWEGTSYLPDPTQKNLSRSCKEIKESQKEATDGLYFLQTEDGEVYQSFCDMTTSGGGWTLVASVHENNMLGKCTVGDRWSSQQGNNPKYPEGDGNWSNNSTFGSAVASTSDDYKNPAYYDLEAQDLAIWHVPNKTPMKQWRDTSLLRYRTETGFLAAEGGNLLRLYQKYPVKFGIGSCPGNHGPAVPVVYDKGNATKTAEYYSPNGQSEFVSGFIHFRVFNREKAVMALCAGVKVTGCNTEHHCIGGGGYFAEGDPRQCGDFASFDWDGYGTHTQWSVSKALTESAVLLFYR</sequence>
<evidence type="ECO:0000256" key="3">
    <source>
        <dbReference type="ARBA" id="ARBA00022837"/>
    </source>
</evidence>
<feature type="signal peptide" evidence="5">
    <location>
        <begin position="1"/>
        <end position="19"/>
    </location>
</feature>
<accession>A0ABM1JQT0</accession>
<keyword evidence="3" id="KW-0106">Calcium</keyword>
<dbReference type="GeneID" id="107107958"/>
<dbReference type="RefSeq" id="XP_015263817.1">
    <property type="nucleotide sequence ID" value="XM_015408331.1"/>
</dbReference>
<dbReference type="NCBIfam" id="NF040941">
    <property type="entry name" value="GGGWT_bact"/>
    <property type="match status" value="1"/>
</dbReference>
<keyword evidence="5" id="KW-0732">Signal</keyword>
<dbReference type="SUPFAM" id="SSF56496">
    <property type="entry name" value="Fibrinogen C-terminal domain-like"/>
    <property type="match status" value="1"/>
</dbReference>
<feature type="chain" id="PRO_5046961374" evidence="5">
    <location>
        <begin position="20"/>
        <end position="384"/>
    </location>
</feature>
<dbReference type="Gene3D" id="3.90.215.10">
    <property type="entry name" value="Gamma Fibrinogen, chain A, domain 1"/>
    <property type="match status" value="1"/>
</dbReference>
<dbReference type="InterPro" id="IPR014716">
    <property type="entry name" value="Fibrinogen_a/b/g_C_1"/>
</dbReference>
<dbReference type="Pfam" id="PF00147">
    <property type="entry name" value="Fibrinogen_C"/>
    <property type="match status" value="1"/>
</dbReference>
<keyword evidence="7" id="KW-1185">Reference proteome</keyword>
<dbReference type="PROSITE" id="PS51406">
    <property type="entry name" value="FIBRINOGEN_C_2"/>
    <property type="match status" value="1"/>
</dbReference>
<keyword evidence="4" id="KW-1015">Disulfide bond</keyword>
<dbReference type="PANTHER" id="PTHR16146">
    <property type="entry name" value="INTELECTIN"/>
    <property type="match status" value="1"/>
</dbReference>
<name>A0ABM1JQT0_GEKJA</name>
<evidence type="ECO:0000256" key="2">
    <source>
        <dbReference type="ARBA" id="ARBA00022734"/>
    </source>
</evidence>
<feature type="domain" description="Fibrinogen C-terminal" evidence="6">
    <location>
        <begin position="103"/>
        <end position="153"/>
    </location>
</feature>
<evidence type="ECO:0000256" key="5">
    <source>
        <dbReference type="SAM" id="SignalP"/>
    </source>
</evidence>